<evidence type="ECO:0000256" key="10">
    <source>
        <dbReference type="SAM" id="Phobius"/>
    </source>
</evidence>
<protein>
    <recommendedName>
        <fullName evidence="11">RING-type domain-containing protein</fullName>
    </recommendedName>
</protein>
<dbReference type="GO" id="GO:0016020">
    <property type="term" value="C:membrane"/>
    <property type="evidence" value="ECO:0007669"/>
    <property type="project" value="UniProtKB-SubCell"/>
</dbReference>
<organism evidence="12 13">
    <name type="scientific">Ancylostoma ceylanicum</name>
    <dbReference type="NCBI Taxonomy" id="53326"/>
    <lineage>
        <taxon>Eukaryota</taxon>
        <taxon>Metazoa</taxon>
        <taxon>Ecdysozoa</taxon>
        <taxon>Nematoda</taxon>
        <taxon>Chromadorea</taxon>
        <taxon>Rhabditida</taxon>
        <taxon>Rhabditina</taxon>
        <taxon>Rhabditomorpha</taxon>
        <taxon>Strongyloidea</taxon>
        <taxon>Ancylostomatidae</taxon>
        <taxon>Ancylostomatinae</taxon>
        <taxon>Ancylostoma</taxon>
    </lineage>
</organism>
<dbReference type="OrthoDB" id="5357315at2759"/>
<evidence type="ECO:0000256" key="8">
    <source>
        <dbReference type="PROSITE-ProRule" id="PRU00175"/>
    </source>
</evidence>
<dbReference type="SMART" id="SM00184">
    <property type="entry name" value="RING"/>
    <property type="match status" value="1"/>
</dbReference>
<dbReference type="EMBL" id="JARK01001343">
    <property type="protein sequence ID" value="EYC28377.1"/>
    <property type="molecule type" value="Genomic_DNA"/>
</dbReference>
<evidence type="ECO:0000313" key="12">
    <source>
        <dbReference type="EMBL" id="EYC28377.1"/>
    </source>
</evidence>
<feature type="transmembrane region" description="Helical" evidence="10">
    <location>
        <begin position="276"/>
        <end position="299"/>
    </location>
</feature>
<dbReference type="CDD" id="cd16668">
    <property type="entry name" value="RING-H2_RNF130-like"/>
    <property type="match status" value="1"/>
</dbReference>
<dbReference type="PANTHER" id="PTHR46539">
    <property type="entry name" value="E3 UBIQUITIN-PROTEIN LIGASE ATL42"/>
    <property type="match status" value="1"/>
</dbReference>
<feature type="region of interest" description="Disordered" evidence="9">
    <location>
        <begin position="396"/>
        <end position="441"/>
    </location>
</feature>
<sequence length="553" mass="60001">MDFARYPRNSLRTTSTASYIVYSCEFQEDCGVHLTRIRARNPSGNRPRTRAQSAIVVVGRGGGGNYVVSVVAAVVVVVEPGWLRPRQLIHTTADRSAPELAAMPRTALLARSSGSSTSTASASMPLLLAQQLPGFTELLQLVFTLLLLIQLPSSCAATSWKMVCNNEQITGNSNAQVTPGTTFSPWGEDFCTGGTPLANTYFLCNECRKCLSKLQSLPNSVLVISRDQPPPGLAAIWFQSSTTSVQGTCTLTDAAATIDAGDGSADALRSFSKTSVLFVSISFIILMVISLAWLVFYYVQRFRYAHAKDRLQRRLFNAARKALMRIPTRCLKVGDPELDIDCAVCIDPYQIGDVVRTLPCRHVYHKSCIDPWLLEHRTCPMCKADILKYFGYQVSTSGGGDPSRMEADREREESPEPPSSSESNGAYNFPPTHDLQDAFHFTPNTSPQLVMSASSAKAFTIVPLTVHSKTLPPIVNAEQGTSRGDRASSAGLVEGRAGPVRMMNQGQVVNLVQVRTRAMSTTGTRAATLRKTTERPPSQPTPIEAAASGTDVV</sequence>
<dbReference type="InterPro" id="IPR013083">
    <property type="entry name" value="Znf_RING/FYVE/PHD"/>
</dbReference>
<dbReference type="PROSITE" id="PS51257">
    <property type="entry name" value="PROKAR_LIPOPROTEIN"/>
    <property type="match status" value="1"/>
</dbReference>
<dbReference type="Gene3D" id="3.30.40.10">
    <property type="entry name" value="Zinc/RING finger domain, C3HC4 (zinc finger)"/>
    <property type="match status" value="1"/>
</dbReference>
<dbReference type="PROSITE" id="PS50089">
    <property type="entry name" value="ZF_RING_2"/>
    <property type="match status" value="1"/>
</dbReference>
<feature type="compositionally biased region" description="Basic and acidic residues" evidence="9">
    <location>
        <begin position="403"/>
        <end position="414"/>
    </location>
</feature>
<dbReference type="STRING" id="53326.A0A016VMW8"/>
<dbReference type="AlphaFoldDB" id="A0A016VMW8"/>
<keyword evidence="5" id="KW-0862">Zinc</keyword>
<proteinExistence type="predicted"/>
<evidence type="ECO:0000256" key="5">
    <source>
        <dbReference type="ARBA" id="ARBA00022833"/>
    </source>
</evidence>
<dbReference type="PANTHER" id="PTHR46539:SF23">
    <property type="entry name" value="RING-TYPE DOMAIN-CONTAINING PROTEIN"/>
    <property type="match status" value="1"/>
</dbReference>
<evidence type="ECO:0000256" key="3">
    <source>
        <dbReference type="ARBA" id="ARBA00022723"/>
    </source>
</evidence>
<evidence type="ECO:0000313" key="13">
    <source>
        <dbReference type="Proteomes" id="UP000024635"/>
    </source>
</evidence>
<keyword evidence="6 10" id="KW-1133">Transmembrane helix</keyword>
<comment type="caution">
    <text evidence="12">The sequence shown here is derived from an EMBL/GenBank/DDBJ whole genome shotgun (WGS) entry which is preliminary data.</text>
</comment>
<gene>
    <name evidence="12" type="primary">Acey_s0007.g3192</name>
    <name evidence="12" type="synonym">Acey-H10E21.5</name>
    <name evidence="12" type="ORF">Y032_0007g3192</name>
</gene>
<keyword evidence="3" id="KW-0479">Metal-binding</keyword>
<evidence type="ECO:0000256" key="7">
    <source>
        <dbReference type="ARBA" id="ARBA00023136"/>
    </source>
</evidence>
<accession>A0A016VMW8</accession>
<dbReference type="Proteomes" id="UP000024635">
    <property type="component" value="Unassembled WGS sequence"/>
</dbReference>
<feature type="region of interest" description="Disordered" evidence="9">
    <location>
        <begin position="520"/>
        <end position="553"/>
    </location>
</feature>
<name>A0A016VMW8_9BILA</name>
<evidence type="ECO:0000256" key="4">
    <source>
        <dbReference type="ARBA" id="ARBA00022771"/>
    </source>
</evidence>
<keyword evidence="13" id="KW-1185">Reference proteome</keyword>
<evidence type="ECO:0000256" key="9">
    <source>
        <dbReference type="SAM" id="MobiDB-lite"/>
    </source>
</evidence>
<dbReference type="FunFam" id="3.30.40.10:FF:000009">
    <property type="entry name" value="E3 ubiquitin-protein ligase RNF130"/>
    <property type="match status" value="1"/>
</dbReference>
<reference evidence="13" key="1">
    <citation type="journal article" date="2015" name="Nat. Genet.">
        <title>The genome and transcriptome of the zoonotic hookworm Ancylostoma ceylanicum identify infection-specific gene families.</title>
        <authorList>
            <person name="Schwarz E.M."/>
            <person name="Hu Y."/>
            <person name="Antoshechkin I."/>
            <person name="Miller M.M."/>
            <person name="Sternberg P.W."/>
            <person name="Aroian R.V."/>
        </authorList>
    </citation>
    <scope>NUCLEOTIDE SEQUENCE</scope>
    <source>
        <strain evidence="13">HY135</strain>
    </source>
</reference>
<evidence type="ECO:0000256" key="2">
    <source>
        <dbReference type="ARBA" id="ARBA00022692"/>
    </source>
</evidence>
<keyword evidence="7 10" id="KW-0472">Membrane</keyword>
<feature type="domain" description="RING-type" evidence="11">
    <location>
        <begin position="342"/>
        <end position="383"/>
    </location>
</feature>
<evidence type="ECO:0000259" key="11">
    <source>
        <dbReference type="PROSITE" id="PS50089"/>
    </source>
</evidence>
<comment type="subcellular location">
    <subcellularLocation>
        <location evidence="1">Membrane</location>
    </subcellularLocation>
</comment>
<keyword evidence="4 8" id="KW-0863">Zinc-finger</keyword>
<dbReference type="Pfam" id="PF13639">
    <property type="entry name" value="zf-RING_2"/>
    <property type="match status" value="1"/>
</dbReference>
<keyword evidence="2 10" id="KW-0812">Transmembrane</keyword>
<evidence type="ECO:0000256" key="1">
    <source>
        <dbReference type="ARBA" id="ARBA00004370"/>
    </source>
</evidence>
<dbReference type="GO" id="GO:0008270">
    <property type="term" value="F:zinc ion binding"/>
    <property type="evidence" value="ECO:0007669"/>
    <property type="project" value="UniProtKB-KW"/>
</dbReference>
<dbReference type="InterPro" id="IPR001841">
    <property type="entry name" value="Znf_RING"/>
</dbReference>
<dbReference type="SUPFAM" id="SSF57850">
    <property type="entry name" value="RING/U-box"/>
    <property type="match status" value="1"/>
</dbReference>
<evidence type="ECO:0000256" key="6">
    <source>
        <dbReference type="ARBA" id="ARBA00022989"/>
    </source>
</evidence>